<dbReference type="EMBL" id="JACSDY010000011">
    <property type="protein sequence ID" value="KAF7415624.1"/>
    <property type="molecule type" value="Genomic_DNA"/>
</dbReference>
<proteinExistence type="predicted"/>
<organism evidence="2 3">
    <name type="scientific">Vespula pensylvanica</name>
    <name type="common">Western yellow jacket</name>
    <name type="synonym">Wasp</name>
    <dbReference type="NCBI Taxonomy" id="30213"/>
    <lineage>
        <taxon>Eukaryota</taxon>
        <taxon>Metazoa</taxon>
        <taxon>Ecdysozoa</taxon>
        <taxon>Arthropoda</taxon>
        <taxon>Hexapoda</taxon>
        <taxon>Insecta</taxon>
        <taxon>Pterygota</taxon>
        <taxon>Neoptera</taxon>
        <taxon>Endopterygota</taxon>
        <taxon>Hymenoptera</taxon>
        <taxon>Apocrita</taxon>
        <taxon>Aculeata</taxon>
        <taxon>Vespoidea</taxon>
        <taxon>Vespidae</taxon>
        <taxon>Vespinae</taxon>
        <taxon>Vespula</taxon>
    </lineage>
</organism>
<accession>A0A834NQD4</accession>
<reference evidence="2" key="1">
    <citation type="journal article" date="2020" name="G3 (Bethesda)">
        <title>High-Quality Assemblies for Three Invasive Social Wasps from the &lt;i&gt;Vespula&lt;/i&gt; Genus.</title>
        <authorList>
            <person name="Harrop T.W.R."/>
            <person name="Guhlin J."/>
            <person name="McLaughlin G.M."/>
            <person name="Permina E."/>
            <person name="Stockwell P."/>
            <person name="Gilligan J."/>
            <person name="Le Lec M.F."/>
            <person name="Gruber M.A.M."/>
            <person name="Quinn O."/>
            <person name="Lovegrove M."/>
            <person name="Duncan E.J."/>
            <person name="Remnant E.J."/>
            <person name="Van Eeckhoven J."/>
            <person name="Graham B."/>
            <person name="Knapp R.A."/>
            <person name="Langford K.W."/>
            <person name="Kronenberg Z."/>
            <person name="Press M.O."/>
            <person name="Eacker S.M."/>
            <person name="Wilson-Rankin E.E."/>
            <person name="Purcell J."/>
            <person name="Lester P.J."/>
            <person name="Dearden P.K."/>
        </authorList>
    </citation>
    <scope>NUCLEOTIDE SEQUENCE</scope>
    <source>
        <strain evidence="2">Volc-1</strain>
    </source>
</reference>
<dbReference type="Proteomes" id="UP000600918">
    <property type="component" value="Unassembled WGS sequence"/>
</dbReference>
<dbReference type="AlphaFoldDB" id="A0A834NQD4"/>
<feature type="compositionally biased region" description="Basic and acidic residues" evidence="1">
    <location>
        <begin position="116"/>
        <end position="134"/>
    </location>
</feature>
<gene>
    <name evidence="2" type="ORF">H0235_012216</name>
</gene>
<comment type="caution">
    <text evidence="2">The sequence shown here is derived from an EMBL/GenBank/DDBJ whole genome shotgun (WGS) entry which is preliminary data.</text>
</comment>
<evidence type="ECO:0000256" key="1">
    <source>
        <dbReference type="SAM" id="MobiDB-lite"/>
    </source>
</evidence>
<protein>
    <submittedName>
        <fullName evidence="2">Uncharacterized protein</fullName>
    </submittedName>
</protein>
<keyword evidence="3" id="KW-1185">Reference proteome</keyword>
<feature type="region of interest" description="Disordered" evidence="1">
    <location>
        <begin position="106"/>
        <end position="134"/>
    </location>
</feature>
<sequence length="134" mass="15006">MASESRLVSLPNGGSGRLTGYIDLSNSALLSFDARQAGEPRALPDRRTPFSCGYVEVGRVSFTTSILDSKLRRVLTPIDKGHHNAFRMHPLKEGWLDRQGVSSRKCRIPKISTGSRSERRNLANRTDEPRDYFS</sequence>
<name>A0A834NQD4_VESPE</name>
<evidence type="ECO:0000313" key="3">
    <source>
        <dbReference type="Proteomes" id="UP000600918"/>
    </source>
</evidence>
<evidence type="ECO:0000313" key="2">
    <source>
        <dbReference type="EMBL" id="KAF7415624.1"/>
    </source>
</evidence>